<dbReference type="AlphaFoldDB" id="E6UCH5"/>
<feature type="domain" description="Beta-lactamase-related" evidence="1">
    <location>
        <begin position="25"/>
        <end position="280"/>
    </location>
</feature>
<dbReference type="InterPro" id="IPR050789">
    <property type="entry name" value="Diverse_Enzym_Activities"/>
</dbReference>
<protein>
    <submittedName>
        <fullName evidence="2">Beta-lactamase</fullName>
    </submittedName>
</protein>
<dbReference type="Pfam" id="PF00144">
    <property type="entry name" value="Beta-lactamase"/>
    <property type="match status" value="1"/>
</dbReference>
<dbReference type="InterPro" id="IPR001466">
    <property type="entry name" value="Beta-lactam-related"/>
</dbReference>
<reference evidence="2 3" key="1">
    <citation type="journal article" date="2011" name="J. Bacteriol.">
        <title>Complete genome of the cellulolytic ruminal bacterium Ruminococcus albus 7.</title>
        <authorList>
            <person name="Suen G."/>
            <person name="Stevenson D.M."/>
            <person name="Bruce D.C."/>
            <person name="Chertkov O."/>
            <person name="Copeland A."/>
            <person name="Cheng J.F."/>
            <person name="Detter C."/>
            <person name="Detter J.C."/>
            <person name="Goodwin L.A."/>
            <person name="Han C.S."/>
            <person name="Hauser L.J."/>
            <person name="Ivanova N.N."/>
            <person name="Kyrpides N.C."/>
            <person name="Land M.L."/>
            <person name="Lapidus A."/>
            <person name="Lucas S."/>
            <person name="Ovchinnikova G."/>
            <person name="Pitluck S."/>
            <person name="Tapia R."/>
            <person name="Woyke T."/>
            <person name="Boyum J."/>
            <person name="Mead D."/>
            <person name="Weimer P.J."/>
        </authorList>
    </citation>
    <scope>NUCLEOTIDE SEQUENCE [LARGE SCALE GENOMIC DNA]</scope>
    <source>
        <strain evidence="3">ATCC 27210 / DSM 20455 / JCM 14654 / NCDO 2250 / 7</strain>
    </source>
</reference>
<dbReference type="STRING" id="697329.Rumal_1054"/>
<dbReference type="EMBL" id="CP002403">
    <property type="protein sequence ID" value="ADU21580.1"/>
    <property type="molecule type" value="Genomic_DNA"/>
</dbReference>
<dbReference type="PANTHER" id="PTHR43283">
    <property type="entry name" value="BETA-LACTAMASE-RELATED"/>
    <property type="match status" value="1"/>
</dbReference>
<proteinExistence type="predicted"/>
<dbReference type="RefSeq" id="WP_013497758.1">
    <property type="nucleotide sequence ID" value="NC_014833.1"/>
</dbReference>
<dbReference type="HOGENOM" id="CLU_030169_1_1_9"/>
<dbReference type="Proteomes" id="UP000006919">
    <property type="component" value="Chromosome"/>
</dbReference>
<gene>
    <name evidence="2" type="ordered locus">Rumal_1054</name>
</gene>
<sequence length="294" mass="33170">MFDRFIESTAAAGIALHCAEISFHGKTVLKRCFSEDKCYPVYSATKSVTSAAVLMAQGEGRLDISDKLYKYLDKKYSDIVPDPFRALTFRDFMTMTSAPYPFRPQEVSSLIEEPNEADWLENILRLPVDYSDRGFHYSNIPAYLVSAACENAVGMPLAEYLRPRLFEPLGWGRPVYQTSPEGHFYGATGMELTVSQLARLGQLLMQEGSWHGEQLIPKELVREAATARVNTGKGGYGYFLWVNDNTFAISGKWGQRCVVCPEKELIVTYLSHQPERSGELADLAQRFIDEFQEV</sequence>
<name>E6UCH5_RUMA7</name>
<dbReference type="SUPFAM" id="SSF56601">
    <property type="entry name" value="beta-lactamase/transpeptidase-like"/>
    <property type="match status" value="1"/>
</dbReference>
<organism evidence="2 3">
    <name type="scientific">Ruminococcus albus (strain ATCC 27210 / DSM 20455 / JCM 14654 / NCDO 2250 / 7)</name>
    <dbReference type="NCBI Taxonomy" id="697329"/>
    <lineage>
        <taxon>Bacteria</taxon>
        <taxon>Bacillati</taxon>
        <taxon>Bacillota</taxon>
        <taxon>Clostridia</taxon>
        <taxon>Eubacteriales</taxon>
        <taxon>Oscillospiraceae</taxon>
        <taxon>Ruminococcus</taxon>
    </lineage>
</organism>
<dbReference type="eggNOG" id="COG1680">
    <property type="taxonomic scope" value="Bacteria"/>
</dbReference>
<dbReference type="PANTHER" id="PTHR43283:SF7">
    <property type="entry name" value="BETA-LACTAMASE-RELATED DOMAIN-CONTAINING PROTEIN"/>
    <property type="match status" value="1"/>
</dbReference>
<dbReference type="OrthoDB" id="9773047at2"/>
<evidence type="ECO:0000313" key="3">
    <source>
        <dbReference type="Proteomes" id="UP000006919"/>
    </source>
</evidence>
<evidence type="ECO:0000259" key="1">
    <source>
        <dbReference type="Pfam" id="PF00144"/>
    </source>
</evidence>
<accession>E6UCH5</accession>
<dbReference type="Gene3D" id="3.40.710.10">
    <property type="entry name" value="DD-peptidase/beta-lactamase superfamily"/>
    <property type="match status" value="1"/>
</dbReference>
<dbReference type="KEGG" id="ral:Rumal_1054"/>
<dbReference type="InterPro" id="IPR012338">
    <property type="entry name" value="Beta-lactam/transpept-like"/>
</dbReference>
<evidence type="ECO:0000313" key="2">
    <source>
        <dbReference type="EMBL" id="ADU21580.1"/>
    </source>
</evidence>